<proteinExistence type="predicted"/>
<comment type="caution">
    <text evidence="2">The sequence shown here is derived from an EMBL/GenBank/DDBJ whole genome shotgun (WGS) entry which is preliminary data.</text>
</comment>
<dbReference type="EMBL" id="QGKX02000996">
    <property type="protein sequence ID" value="KAF3560076.1"/>
    <property type="molecule type" value="Genomic_DNA"/>
</dbReference>
<feature type="region of interest" description="Disordered" evidence="1">
    <location>
        <begin position="1"/>
        <end position="23"/>
    </location>
</feature>
<gene>
    <name evidence="2" type="ORF">F2Q69_00013507</name>
</gene>
<accession>A0A8S9R8V9</accession>
<evidence type="ECO:0000313" key="3">
    <source>
        <dbReference type="Proteomes" id="UP000712600"/>
    </source>
</evidence>
<evidence type="ECO:0000256" key="1">
    <source>
        <dbReference type="SAM" id="MobiDB-lite"/>
    </source>
</evidence>
<organism evidence="2 3">
    <name type="scientific">Brassica cretica</name>
    <name type="common">Mustard</name>
    <dbReference type="NCBI Taxonomy" id="69181"/>
    <lineage>
        <taxon>Eukaryota</taxon>
        <taxon>Viridiplantae</taxon>
        <taxon>Streptophyta</taxon>
        <taxon>Embryophyta</taxon>
        <taxon>Tracheophyta</taxon>
        <taxon>Spermatophyta</taxon>
        <taxon>Magnoliopsida</taxon>
        <taxon>eudicotyledons</taxon>
        <taxon>Gunneridae</taxon>
        <taxon>Pentapetalae</taxon>
        <taxon>rosids</taxon>
        <taxon>malvids</taxon>
        <taxon>Brassicales</taxon>
        <taxon>Brassicaceae</taxon>
        <taxon>Brassiceae</taxon>
        <taxon>Brassica</taxon>
    </lineage>
</organism>
<dbReference type="AlphaFoldDB" id="A0A8S9R8V9"/>
<evidence type="ECO:0000313" key="2">
    <source>
        <dbReference type="EMBL" id="KAF3560076.1"/>
    </source>
</evidence>
<reference evidence="2" key="1">
    <citation type="submission" date="2019-12" db="EMBL/GenBank/DDBJ databases">
        <title>Genome sequencing and annotation of Brassica cretica.</title>
        <authorList>
            <person name="Studholme D.J."/>
            <person name="Sarris P."/>
        </authorList>
    </citation>
    <scope>NUCLEOTIDE SEQUENCE</scope>
    <source>
        <strain evidence="2">PFS-109/04</strain>
        <tissue evidence="2">Leaf</tissue>
    </source>
</reference>
<protein>
    <submittedName>
        <fullName evidence="2">Uncharacterized protein</fullName>
    </submittedName>
</protein>
<name>A0A8S9R8V9_BRACR</name>
<sequence length="104" mass="11473">MDTRQKEKEKDKEKEMAPGERTPKDLTWIMVKLRNHEDSGLGKMCGVWEAAGASGQAVADGTNPARVLPAQTGVVNNEMGEPEVPIILTEVQVDDVDNQQELRD</sequence>
<dbReference type="Proteomes" id="UP000712600">
    <property type="component" value="Unassembled WGS sequence"/>
</dbReference>